<dbReference type="AlphaFoldDB" id="A0A2Z6P330"/>
<dbReference type="EMBL" id="DF974698">
    <property type="protein sequence ID" value="GAU50146.1"/>
    <property type="molecule type" value="Genomic_DNA"/>
</dbReference>
<sequence>MKESFPLFGGQLTVVGRRGHELLFFPSSPVIRASFKWFPFTWFQEWRKFCFKWVFGVCLLY</sequence>
<gene>
    <name evidence="1" type="ORF">TSUD_136180</name>
</gene>
<accession>A0A2Z6P330</accession>
<evidence type="ECO:0000313" key="2">
    <source>
        <dbReference type="Proteomes" id="UP000242715"/>
    </source>
</evidence>
<name>A0A2Z6P330_TRISU</name>
<evidence type="ECO:0000313" key="1">
    <source>
        <dbReference type="EMBL" id="GAU50146.1"/>
    </source>
</evidence>
<protein>
    <submittedName>
        <fullName evidence="1">Uncharacterized protein</fullName>
    </submittedName>
</protein>
<organism evidence="1 2">
    <name type="scientific">Trifolium subterraneum</name>
    <name type="common">Subterranean clover</name>
    <dbReference type="NCBI Taxonomy" id="3900"/>
    <lineage>
        <taxon>Eukaryota</taxon>
        <taxon>Viridiplantae</taxon>
        <taxon>Streptophyta</taxon>
        <taxon>Embryophyta</taxon>
        <taxon>Tracheophyta</taxon>
        <taxon>Spermatophyta</taxon>
        <taxon>Magnoliopsida</taxon>
        <taxon>eudicotyledons</taxon>
        <taxon>Gunneridae</taxon>
        <taxon>Pentapetalae</taxon>
        <taxon>rosids</taxon>
        <taxon>fabids</taxon>
        <taxon>Fabales</taxon>
        <taxon>Fabaceae</taxon>
        <taxon>Papilionoideae</taxon>
        <taxon>50 kb inversion clade</taxon>
        <taxon>NPAAA clade</taxon>
        <taxon>Hologalegina</taxon>
        <taxon>IRL clade</taxon>
        <taxon>Trifolieae</taxon>
        <taxon>Trifolium</taxon>
    </lineage>
</organism>
<dbReference type="Proteomes" id="UP000242715">
    <property type="component" value="Unassembled WGS sequence"/>
</dbReference>
<proteinExistence type="predicted"/>
<keyword evidence="2" id="KW-1185">Reference proteome</keyword>
<reference evidence="2" key="1">
    <citation type="journal article" date="2017" name="Front. Plant Sci.">
        <title>Climate Clever Clovers: New Paradigm to Reduce the Environmental Footprint of Ruminants by Breeding Low Methanogenic Forages Utilizing Haplotype Variation.</title>
        <authorList>
            <person name="Kaur P."/>
            <person name="Appels R."/>
            <person name="Bayer P.E."/>
            <person name="Keeble-Gagnere G."/>
            <person name="Wang J."/>
            <person name="Hirakawa H."/>
            <person name="Shirasawa K."/>
            <person name="Vercoe P."/>
            <person name="Stefanova K."/>
            <person name="Durmic Z."/>
            <person name="Nichols P."/>
            <person name="Revell C."/>
            <person name="Isobe S.N."/>
            <person name="Edwards D."/>
            <person name="Erskine W."/>
        </authorList>
    </citation>
    <scope>NUCLEOTIDE SEQUENCE [LARGE SCALE GENOMIC DNA]</scope>
    <source>
        <strain evidence="2">cv. Daliak</strain>
    </source>
</reference>